<dbReference type="EMBL" id="CM034389">
    <property type="protein sequence ID" value="KAJ0182224.1"/>
    <property type="molecule type" value="Genomic_DNA"/>
</dbReference>
<comment type="caution">
    <text evidence="1">The sequence shown here is derived from an EMBL/GenBank/DDBJ whole genome shotgun (WGS) entry which is preliminary data.</text>
</comment>
<sequence length="238" mass="26981">MIKYLILVIAVTAVNCQARKRIEDPFAAFDKHLTHTLTYHYLWPWSKLIQAAAALDAEENLEEPQIISNPDKFEVHLNVKRFTPDELKIKVKNKYILVEGKHKETDEGLRFAANHFVQRFVLPPGSKPEEVTAVFNENGILNISAPKHELPPPPPERIVPIEVKMKIEDQTENEEITTEKKEVITSSATPLEQLDLVEATTHVGKIRKKDLKTTTKTSKDNEVTKGVDGNGLDYVLVE</sequence>
<proteinExistence type="predicted"/>
<keyword evidence="2" id="KW-1185">Reference proteome</keyword>
<name>A0ACC1DE34_9NEOP</name>
<evidence type="ECO:0000313" key="2">
    <source>
        <dbReference type="Proteomes" id="UP000824533"/>
    </source>
</evidence>
<reference evidence="1 2" key="1">
    <citation type="journal article" date="2021" name="Front. Genet.">
        <title>Chromosome-Level Genome Assembly Reveals Significant Gene Expansion in the Toll and IMD Signaling Pathways of Dendrolimus kikuchii.</title>
        <authorList>
            <person name="Zhou J."/>
            <person name="Wu P."/>
            <person name="Xiong Z."/>
            <person name="Liu N."/>
            <person name="Zhao N."/>
            <person name="Ji M."/>
            <person name="Qiu Y."/>
            <person name="Yang B."/>
        </authorList>
    </citation>
    <scope>NUCLEOTIDE SEQUENCE [LARGE SCALE GENOMIC DNA]</scope>
    <source>
        <strain evidence="1">Ann1</strain>
    </source>
</reference>
<organism evidence="1 2">
    <name type="scientific">Dendrolimus kikuchii</name>
    <dbReference type="NCBI Taxonomy" id="765133"/>
    <lineage>
        <taxon>Eukaryota</taxon>
        <taxon>Metazoa</taxon>
        <taxon>Ecdysozoa</taxon>
        <taxon>Arthropoda</taxon>
        <taxon>Hexapoda</taxon>
        <taxon>Insecta</taxon>
        <taxon>Pterygota</taxon>
        <taxon>Neoptera</taxon>
        <taxon>Endopterygota</taxon>
        <taxon>Lepidoptera</taxon>
        <taxon>Glossata</taxon>
        <taxon>Ditrysia</taxon>
        <taxon>Bombycoidea</taxon>
        <taxon>Lasiocampidae</taxon>
        <taxon>Dendrolimus</taxon>
    </lineage>
</organism>
<protein>
    <submittedName>
        <fullName evidence="1">Uncharacterized protein</fullName>
    </submittedName>
</protein>
<evidence type="ECO:0000313" key="1">
    <source>
        <dbReference type="EMBL" id="KAJ0182224.1"/>
    </source>
</evidence>
<accession>A0ACC1DE34</accession>
<gene>
    <name evidence="1" type="ORF">K1T71_001593</name>
</gene>
<dbReference type="Proteomes" id="UP000824533">
    <property type="component" value="Linkage Group LG03"/>
</dbReference>